<comment type="caution">
    <text evidence="1">The sequence shown here is derived from an EMBL/GenBank/DDBJ whole genome shotgun (WGS) entry which is preliminary data.</text>
</comment>
<accession>A0A4Q8M6C7</accession>
<sequence>MPRADLQNRLDAVAARVPAMRDEYPDRDELLQVLAGELDLIEDAATEPSDARYVSQYVDLLLAEAGVA</sequence>
<dbReference type="Proteomes" id="UP000294164">
    <property type="component" value="Unassembled WGS sequence"/>
</dbReference>
<dbReference type="AlphaFoldDB" id="A0A4Q8M6C7"/>
<evidence type="ECO:0000313" key="1">
    <source>
        <dbReference type="EMBL" id="TAA45630.1"/>
    </source>
</evidence>
<dbReference type="RefSeq" id="WP_130533722.1">
    <property type="nucleotide sequence ID" value="NZ_SHMG01000002.1"/>
</dbReference>
<evidence type="ECO:0000313" key="2">
    <source>
        <dbReference type="Proteomes" id="UP000294164"/>
    </source>
</evidence>
<organism evidence="1 2">
    <name type="scientific">Pseudoxanthomonas winnipegensis</name>
    <dbReference type="NCBI Taxonomy" id="2480810"/>
    <lineage>
        <taxon>Bacteria</taxon>
        <taxon>Pseudomonadati</taxon>
        <taxon>Pseudomonadota</taxon>
        <taxon>Gammaproteobacteria</taxon>
        <taxon>Lysobacterales</taxon>
        <taxon>Lysobacteraceae</taxon>
        <taxon>Pseudoxanthomonas</taxon>
    </lineage>
</organism>
<name>A0A4Q8M6C7_9GAMM</name>
<reference evidence="1 2" key="1">
    <citation type="submission" date="2019-02" db="EMBL/GenBank/DDBJ databases">
        <title>WGS of Pseudoxanthomonas species novum from clinical isolates.</title>
        <authorList>
            <person name="Bernier A.-M."/>
            <person name="Bernard K."/>
            <person name="Vachon A."/>
        </authorList>
    </citation>
    <scope>NUCLEOTIDE SEQUENCE [LARGE SCALE GENOMIC DNA]</scope>
    <source>
        <strain evidence="1 2">NML130969</strain>
    </source>
</reference>
<dbReference type="EMBL" id="SHMG01000002">
    <property type="protein sequence ID" value="TAA45630.1"/>
    <property type="molecule type" value="Genomic_DNA"/>
</dbReference>
<gene>
    <name evidence="1" type="ORF">EA655_05435</name>
</gene>
<proteinExistence type="predicted"/>
<protein>
    <submittedName>
        <fullName evidence="1">Uncharacterized protein</fullName>
    </submittedName>
</protein>